<dbReference type="RefSeq" id="WP_131905559.1">
    <property type="nucleotide sequence ID" value="NZ_BAAAFU010000004.1"/>
</dbReference>
<gene>
    <name evidence="1" type="ORF">EV695_1773</name>
</gene>
<dbReference type="AlphaFoldDB" id="A0A4V2P8W1"/>
<protein>
    <recommendedName>
        <fullName evidence="3">HNH endonuclease</fullName>
    </recommendedName>
</protein>
<accession>A0A4V2P8W1</accession>
<evidence type="ECO:0008006" key="3">
    <source>
        <dbReference type="Google" id="ProtNLM"/>
    </source>
</evidence>
<sequence length="249" mass="28563">MGQQGICKLCGNVEHLRKSHAIPSSFIKETLNSSGWAYTFRMENKGSPEKTGNDIKDYLLCESCEQFLSKTYEHPFITLLKNDSVDRGKASLKKTLHGHTFHFGSKKLSSIHAINFIISIFWRCSLLDIDLFKNFTLPDSCLEWMKEIVIENKKPESRLIGIEINTLTDSTERYSSEALNQIIVAPFMFEDHPRPIIGIIFGGYLFKIIIPNNRINDRHSLLQQNTKTYLAKNQELLEIPNINDTLIIN</sequence>
<proteinExistence type="predicted"/>
<name>A0A4V2P8W1_9GAMM</name>
<comment type="caution">
    <text evidence="1">The sequence shown here is derived from an EMBL/GenBank/DDBJ whole genome shotgun (WGS) entry which is preliminary data.</text>
</comment>
<dbReference type="OrthoDB" id="5518417at2"/>
<keyword evidence="2" id="KW-1185">Reference proteome</keyword>
<evidence type="ECO:0000313" key="1">
    <source>
        <dbReference type="EMBL" id="TCJ87265.1"/>
    </source>
</evidence>
<dbReference type="EMBL" id="SMFQ01000003">
    <property type="protein sequence ID" value="TCJ87265.1"/>
    <property type="molecule type" value="Genomic_DNA"/>
</dbReference>
<organism evidence="1 2">
    <name type="scientific">Cocleimonas flava</name>
    <dbReference type="NCBI Taxonomy" id="634765"/>
    <lineage>
        <taxon>Bacteria</taxon>
        <taxon>Pseudomonadati</taxon>
        <taxon>Pseudomonadota</taxon>
        <taxon>Gammaproteobacteria</taxon>
        <taxon>Thiotrichales</taxon>
        <taxon>Thiotrichaceae</taxon>
        <taxon>Cocleimonas</taxon>
    </lineage>
</organism>
<dbReference type="Proteomes" id="UP000294887">
    <property type="component" value="Unassembled WGS sequence"/>
</dbReference>
<reference evidence="1 2" key="1">
    <citation type="submission" date="2019-03" db="EMBL/GenBank/DDBJ databases">
        <title>Genomic Encyclopedia of Type Strains, Phase IV (KMG-IV): sequencing the most valuable type-strain genomes for metagenomic binning, comparative biology and taxonomic classification.</title>
        <authorList>
            <person name="Goeker M."/>
        </authorList>
    </citation>
    <scope>NUCLEOTIDE SEQUENCE [LARGE SCALE GENOMIC DNA]</scope>
    <source>
        <strain evidence="1 2">DSM 24830</strain>
    </source>
</reference>
<evidence type="ECO:0000313" key="2">
    <source>
        <dbReference type="Proteomes" id="UP000294887"/>
    </source>
</evidence>